<dbReference type="Proteomes" id="UP000265520">
    <property type="component" value="Unassembled WGS sequence"/>
</dbReference>
<feature type="non-terminal residue" evidence="2">
    <location>
        <position position="70"/>
    </location>
</feature>
<evidence type="ECO:0000313" key="2">
    <source>
        <dbReference type="EMBL" id="MCI64121.1"/>
    </source>
</evidence>
<dbReference type="AlphaFoldDB" id="A0A392TSF1"/>
<sequence length="70" mass="7712">MVETSLASEDIHSEHINSVPENNPDTTMTLNQEAETSNPSPHILTETEIINETQFRISPTQALIPPPESS</sequence>
<feature type="compositionally biased region" description="Polar residues" evidence="1">
    <location>
        <begin position="19"/>
        <end position="40"/>
    </location>
</feature>
<feature type="region of interest" description="Disordered" evidence="1">
    <location>
        <begin position="1"/>
        <end position="41"/>
    </location>
</feature>
<evidence type="ECO:0000313" key="3">
    <source>
        <dbReference type="Proteomes" id="UP000265520"/>
    </source>
</evidence>
<name>A0A392TSF1_9FABA</name>
<protein>
    <submittedName>
        <fullName evidence="2">Uncharacterized protein</fullName>
    </submittedName>
</protein>
<dbReference type="EMBL" id="LXQA010649580">
    <property type="protein sequence ID" value="MCI64121.1"/>
    <property type="molecule type" value="Genomic_DNA"/>
</dbReference>
<organism evidence="2 3">
    <name type="scientific">Trifolium medium</name>
    <dbReference type="NCBI Taxonomy" id="97028"/>
    <lineage>
        <taxon>Eukaryota</taxon>
        <taxon>Viridiplantae</taxon>
        <taxon>Streptophyta</taxon>
        <taxon>Embryophyta</taxon>
        <taxon>Tracheophyta</taxon>
        <taxon>Spermatophyta</taxon>
        <taxon>Magnoliopsida</taxon>
        <taxon>eudicotyledons</taxon>
        <taxon>Gunneridae</taxon>
        <taxon>Pentapetalae</taxon>
        <taxon>rosids</taxon>
        <taxon>fabids</taxon>
        <taxon>Fabales</taxon>
        <taxon>Fabaceae</taxon>
        <taxon>Papilionoideae</taxon>
        <taxon>50 kb inversion clade</taxon>
        <taxon>NPAAA clade</taxon>
        <taxon>Hologalegina</taxon>
        <taxon>IRL clade</taxon>
        <taxon>Trifolieae</taxon>
        <taxon>Trifolium</taxon>
    </lineage>
</organism>
<keyword evidence="3" id="KW-1185">Reference proteome</keyword>
<accession>A0A392TSF1</accession>
<proteinExistence type="predicted"/>
<reference evidence="2 3" key="1">
    <citation type="journal article" date="2018" name="Front. Plant Sci.">
        <title>Red Clover (Trifolium pratense) and Zigzag Clover (T. medium) - A Picture of Genomic Similarities and Differences.</title>
        <authorList>
            <person name="Dluhosova J."/>
            <person name="Istvanek J."/>
            <person name="Nedelnik J."/>
            <person name="Repkova J."/>
        </authorList>
    </citation>
    <scope>NUCLEOTIDE SEQUENCE [LARGE SCALE GENOMIC DNA]</scope>
    <source>
        <strain evidence="3">cv. 10/8</strain>
        <tissue evidence="2">Leaf</tissue>
    </source>
</reference>
<evidence type="ECO:0000256" key="1">
    <source>
        <dbReference type="SAM" id="MobiDB-lite"/>
    </source>
</evidence>
<comment type="caution">
    <text evidence="2">The sequence shown here is derived from an EMBL/GenBank/DDBJ whole genome shotgun (WGS) entry which is preliminary data.</text>
</comment>